<sequence>MSLYLVGNDGSLICSDCRYGCSACGNKIDDLVILADDQAFCGSCFRCQNCDGKIKDLRYARAPQGMFCMGCYEGALARPGRFAAAFWRVQVASRRD</sequence>
<proteinExistence type="predicted"/>
<evidence type="ECO:0000313" key="2">
    <source>
        <dbReference type="Proteomes" id="UP000724584"/>
    </source>
</evidence>
<accession>A0ACB7P4F8</accession>
<reference evidence="1 2" key="1">
    <citation type="journal article" date="2021" name="Nat. Commun.">
        <title>Genetic determinants of endophytism in the Arabidopsis root mycobiome.</title>
        <authorList>
            <person name="Mesny F."/>
            <person name="Miyauchi S."/>
            <person name="Thiergart T."/>
            <person name="Pickel B."/>
            <person name="Atanasova L."/>
            <person name="Karlsson M."/>
            <person name="Huettel B."/>
            <person name="Barry K.W."/>
            <person name="Haridas S."/>
            <person name="Chen C."/>
            <person name="Bauer D."/>
            <person name="Andreopoulos W."/>
            <person name="Pangilinan J."/>
            <person name="LaButti K."/>
            <person name="Riley R."/>
            <person name="Lipzen A."/>
            <person name="Clum A."/>
            <person name="Drula E."/>
            <person name="Henrissat B."/>
            <person name="Kohler A."/>
            <person name="Grigoriev I.V."/>
            <person name="Martin F.M."/>
            <person name="Hacquard S."/>
        </authorList>
    </citation>
    <scope>NUCLEOTIDE SEQUENCE [LARGE SCALE GENOMIC DNA]</scope>
    <source>
        <strain evidence="1 2">MPI-SDFR-AT-0079</strain>
    </source>
</reference>
<dbReference type="Proteomes" id="UP000724584">
    <property type="component" value="Unassembled WGS sequence"/>
</dbReference>
<organism evidence="1 2">
    <name type="scientific">Chaetomium tenue</name>
    <dbReference type="NCBI Taxonomy" id="1854479"/>
    <lineage>
        <taxon>Eukaryota</taxon>
        <taxon>Fungi</taxon>
        <taxon>Dikarya</taxon>
        <taxon>Ascomycota</taxon>
        <taxon>Pezizomycotina</taxon>
        <taxon>Sordariomycetes</taxon>
        <taxon>Sordariomycetidae</taxon>
        <taxon>Sordariales</taxon>
        <taxon>Chaetomiaceae</taxon>
        <taxon>Chaetomium</taxon>
    </lineage>
</organism>
<name>A0ACB7P4F8_9PEZI</name>
<evidence type="ECO:0000313" key="1">
    <source>
        <dbReference type="EMBL" id="KAH6627482.1"/>
    </source>
</evidence>
<dbReference type="EMBL" id="JAGIZQ010000005">
    <property type="protein sequence ID" value="KAH6627482.1"/>
    <property type="molecule type" value="Genomic_DNA"/>
</dbReference>
<gene>
    <name evidence="1" type="ORF">F5144DRAFT_273587</name>
</gene>
<comment type="caution">
    <text evidence="1">The sequence shown here is derived from an EMBL/GenBank/DDBJ whole genome shotgun (WGS) entry which is preliminary data.</text>
</comment>
<protein>
    <submittedName>
        <fullName evidence="1">Uncharacterized protein</fullName>
    </submittedName>
</protein>
<keyword evidence="2" id="KW-1185">Reference proteome</keyword>